<dbReference type="EMBL" id="OW240914">
    <property type="protein sequence ID" value="CAH2278183.1"/>
    <property type="molecule type" value="Genomic_DNA"/>
</dbReference>
<gene>
    <name evidence="2" type="ORF">PECUL_23A050987</name>
</gene>
<dbReference type="AlphaFoldDB" id="A0AAD1W1P8"/>
<proteinExistence type="predicted"/>
<feature type="region of interest" description="Disordered" evidence="1">
    <location>
        <begin position="40"/>
        <end position="105"/>
    </location>
</feature>
<reference evidence="2" key="1">
    <citation type="submission" date="2022-03" db="EMBL/GenBank/DDBJ databases">
        <authorList>
            <person name="Alioto T."/>
            <person name="Alioto T."/>
            <person name="Gomez Garrido J."/>
        </authorList>
    </citation>
    <scope>NUCLEOTIDE SEQUENCE</scope>
</reference>
<protein>
    <submittedName>
        <fullName evidence="2">Uncharacterized protein</fullName>
    </submittedName>
</protein>
<keyword evidence="3" id="KW-1185">Reference proteome</keyword>
<sequence length="105" mass="11050">MAEGPSPMAQNLTPTCSDACDPAELGCNLLKLLGLAVETLGNNPTAAPGRRLMGEKPKPEQTLSRHHLPTDSYPPPCRPYQTEGQPGLDPTSSATFVAAATEHTL</sequence>
<name>A0AAD1W1P8_PELCU</name>
<evidence type="ECO:0000313" key="3">
    <source>
        <dbReference type="Proteomes" id="UP001295444"/>
    </source>
</evidence>
<organism evidence="2 3">
    <name type="scientific">Pelobates cultripes</name>
    <name type="common">Western spadefoot toad</name>
    <dbReference type="NCBI Taxonomy" id="61616"/>
    <lineage>
        <taxon>Eukaryota</taxon>
        <taxon>Metazoa</taxon>
        <taxon>Chordata</taxon>
        <taxon>Craniata</taxon>
        <taxon>Vertebrata</taxon>
        <taxon>Euteleostomi</taxon>
        <taxon>Amphibia</taxon>
        <taxon>Batrachia</taxon>
        <taxon>Anura</taxon>
        <taxon>Pelobatoidea</taxon>
        <taxon>Pelobatidae</taxon>
        <taxon>Pelobates</taxon>
    </lineage>
</organism>
<dbReference type="Proteomes" id="UP001295444">
    <property type="component" value="Chromosome 03"/>
</dbReference>
<evidence type="ECO:0000313" key="2">
    <source>
        <dbReference type="EMBL" id="CAH2278183.1"/>
    </source>
</evidence>
<accession>A0AAD1W1P8</accession>
<evidence type="ECO:0000256" key="1">
    <source>
        <dbReference type="SAM" id="MobiDB-lite"/>
    </source>
</evidence>